<comment type="pathway">
    <text evidence="6">Pyrimidine metabolism; CTP biosynthesis via salvage pathway; CTP from cytidine: step 1/3.</text>
</comment>
<feature type="region of interest" description="Disordered" evidence="7">
    <location>
        <begin position="742"/>
        <end position="767"/>
    </location>
</feature>
<comment type="similarity">
    <text evidence="6">Belongs to the uridine kinase family.</text>
</comment>
<name>A0A3F2RPU0_9STRA</name>
<dbReference type="Proteomes" id="UP000284657">
    <property type="component" value="Unassembled WGS sequence"/>
</dbReference>
<evidence type="ECO:0000313" key="10">
    <source>
        <dbReference type="EMBL" id="RLN45062.1"/>
    </source>
</evidence>
<dbReference type="InterPro" id="IPR016563">
    <property type="entry name" value="Npl4"/>
</dbReference>
<feature type="compositionally biased region" description="Basic and acidic residues" evidence="7">
    <location>
        <begin position="751"/>
        <end position="767"/>
    </location>
</feature>
<dbReference type="GO" id="GO:0004849">
    <property type="term" value="F:uridine kinase activity"/>
    <property type="evidence" value="ECO:0007669"/>
    <property type="project" value="UniProtKB-EC"/>
</dbReference>
<comment type="pathway">
    <text evidence="1 6">Pyrimidine metabolism; UMP biosynthesis via salvage pathway; UMP from uridine: step 1/1.</text>
</comment>
<dbReference type="PROSITE" id="PS50249">
    <property type="entry name" value="MPN"/>
    <property type="match status" value="1"/>
</dbReference>
<evidence type="ECO:0000256" key="3">
    <source>
        <dbReference type="ARBA" id="ARBA00022679"/>
    </source>
</evidence>
<dbReference type="InterPro" id="IPR006083">
    <property type="entry name" value="PRK/URK"/>
</dbReference>
<evidence type="ECO:0000256" key="5">
    <source>
        <dbReference type="ARBA" id="ARBA00022777"/>
    </source>
</evidence>
<dbReference type="PANTHER" id="PTHR12710:SF0">
    <property type="entry name" value="NUCLEAR PROTEIN LOCALIZATION PROTEIN 4 HOMOLOG"/>
    <property type="match status" value="1"/>
</dbReference>
<dbReference type="CDD" id="cd08061">
    <property type="entry name" value="MPN_NPL4"/>
    <property type="match status" value="1"/>
</dbReference>
<evidence type="ECO:0000256" key="6">
    <source>
        <dbReference type="RuleBase" id="RU003825"/>
    </source>
</evidence>
<dbReference type="UniPathway" id="UPA00574">
    <property type="reaction ID" value="UER00637"/>
</dbReference>
<feature type="domain" description="Ubiquitin-like" evidence="8">
    <location>
        <begin position="1"/>
        <end position="72"/>
    </location>
</feature>
<dbReference type="Pfam" id="PF00485">
    <property type="entry name" value="PRK"/>
    <property type="match status" value="1"/>
</dbReference>
<dbReference type="AlphaFoldDB" id="A0A3F2RPU0"/>
<comment type="similarity">
    <text evidence="2">Belongs to the NPL4 family.</text>
</comment>
<dbReference type="GO" id="GO:0043130">
    <property type="term" value="F:ubiquitin binding"/>
    <property type="evidence" value="ECO:0007669"/>
    <property type="project" value="TreeGrafter"/>
</dbReference>
<protein>
    <recommendedName>
        <fullName evidence="6">Uridine kinase</fullName>
        <ecNumber evidence="6">2.7.1.48</ecNumber>
    </recommendedName>
</protein>
<evidence type="ECO:0000259" key="9">
    <source>
        <dbReference type="PROSITE" id="PS50249"/>
    </source>
</evidence>
<evidence type="ECO:0000313" key="12">
    <source>
        <dbReference type="Proteomes" id="UP000277300"/>
    </source>
</evidence>
<dbReference type="InterPro" id="IPR029071">
    <property type="entry name" value="Ubiquitin-like_domsf"/>
</dbReference>
<dbReference type="InterPro" id="IPR037518">
    <property type="entry name" value="MPN"/>
</dbReference>
<dbReference type="Pfam" id="PF11543">
    <property type="entry name" value="UN_NPL4"/>
    <property type="match status" value="1"/>
</dbReference>
<dbReference type="NCBIfam" id="TIGR00235">
    <property type="entry name" value="udk"/>
    <property type="match status" value="1"/>
</dbReference>
<keyword evidence="3 6" id="KW-0808">Transferase</keyword>
<dbReference type="InterPro" id="IPR000626">
    <property type="entry name" value="Ubiquitin-like_dom"/>
</dbReference>
<dbReference type="EMBL" id="MBAD02002728">
    <property type="protein sequence ID" value="RLN45062.1"/>
    <property type="molecule type" value="Genomic_DNA"/>
</dbReference>
<evidence type="ECO:0000256" key="4">
    <source>
        <dbReference type="ARBA" id="ARBA00022741"/>
    </source>
</evidence>
<dbReference type="Gene3D" id="3.40.50.300">
    <property type="entry name" value="P-loop containing nucleotide triphosphate hydrolases"/>
    <property type="match status" value="1"/>
</dbReference>
<evidence type="ECO:0000313" key="11">
    <source>
        <dbReference type="EMBL" id="RLN61035.1"/>
    </source>
</evidence>
<keyword evidence="6" id="KW-0067">ATP-binding</keyword>
<evidence type="ECO:0000313" key="13">
    <source>
        <dbReference type="Proteomes" id="UP000284657"/>
    </source>
</evidence>
<dbReference type="InterPro" id="IPR024682">
    <property type="entry name" value="Npl4_Ub-like_dom"/>
</dbReference>
<evidence type="ECO:0000259" key="8">
    <source>
        <dbReference type="PROSITE" id="PS50053"/>
    </source>
</evidence>
<reference evidence="12 13" key="1">
    <citation type="submission" date="2018-07" db="EMBL/GenBank/DDBJ databases">
        <title>Genome sequencing of oomycete isolates from Chile give support for New Zealand origin for Phytophthora kernoviae and make available the first Nothophytophthora sp. genome.</title>
        <authorList>
            <person name="Studholme D.J."/>
            <person name="Sanfuentes E."/>
            <person name="Panda P."/>
            <person name="Hill R."/>
            <person name="Sambles C."/>
            <person name="Grant M."/>
            <person name="Williams N.M."/>
            <person name="Mcdougal R.L."/>
        </authorList>
    </citation>
    <scope>NUCLEOTIDE SEQUENCE [LARGE SCALE GENOMIC DNA]</scope>
    <source>
        <strain evidence="11">Chile6</strain>
        <strain evidence="10">Chile7</strain>
    </source>
</reference>
<dbReference type="PROSITE" id="PS50053">
    <property type="entry name" value="UBIQUITIN_2"/>
    <property type="match status" value="1"/>
</dbReference>
<dbReference type="EMBL" id="MBDO02000170">
    <property type="protein sequence ID" value="RLN61035.1"/>
    <property type="molecule type" value="Genomic_DNA"/>
</dbReference>
<evidence type="ECO:0000256" key="2">
    <source>
        <dbReference type="ARBA" id="ARBA00011025"/>
    </source>
</evidence>
<dbReference type="NCBIfam" id="NF004018">
    <property type="entry name" value="PRK05480.1"/>
    <property type="match status" value="1"/>
</dbReference>
<proteinExistence type="inferred from homology"/>
<dbReference type="CDD" id="cd17055">
    <property type="entry name" value="Ubl_AtNPL4_like"/>
    <property type="match status" value="1"/>
</dbReference>
<sequence length="767" mass="85354">MLVRVRSKNGTWRVADLTASSTIADIKRWIFEEHSISPQLQQLSLDQQGAQQTTDSQTLRELRVGHGDMLFLNYDGNNVAPGGVVGTKINADGTLTRVAYHDRADKQAFRPGMKSLRDMKMHWTLGEFMRMDAQFEFKLSAQKEPHVAKVHLDGTNCNDFQAYLRQFAFQQSRCGWLYGSVDTETKEVTVDFIYEPPQEGNPYGFVVLDDPNADKVDAVAEALGYEKVGWVFSHPPREDEDFHFSAREVLLAAQLQADAGGKGSLFLTLKVTLDKEGQASFEAFQVSDQCVEMFAAGALEENEENPKACGVPGTFTALVEAKPAKEVDNNFFLCVVPVVPHESALRCEFPKLNREGSFRNRAALKAQLQKYRNEPYAKRISDFQLLVFLSEFLDVKTDIPVICQAVRDPNIPLDSGYPILIDSVAGSRLVEIALHVTSRSVWLIQALSVDDALGSTLMVKASVIEVVALCCALVAAMVATHTRSERRKRQKFALQQPLVSTRSELELVKDIVYINNSTEPGANFRLGHSSHLVNEEGNQILVVGVCGGSGSGKTTLSRAIMAEFGADRVSYLSHDYYYKDLAHLTMEQRSNHNFDHPDSLETDLMVKHLKQLRAGKTVDVPIYNFSTHSRCQNTTPMKPNSVILVEGILIFADQALADLMDIKIFVETAADIRLVRRMHRDMEERGRTAESVMNQYMKTVRPMHMMFVEQSKRVADVIIPHGVNSVALDIIISKLHSFTAGHSATGSSRSGSERSDSIDVEKEAASA</sequence>
<dbReference type="SUPFAM" id="SSF52540">
    <property type="entry name" value="P-loop containing nucleoside triphosphate hydrolases"/>
    <property type="match status" value="1"/>
</dbReference>
<dbReference type="GO" id="GO:0005524">
    <property type="term" value="F:ATP binding"/>
    <property type="evidence" value="ECO:0007669"/>
    <property type="project" value="UniProtKB-KW"/>
</dbReference>
<dbReference type="PRINTS" id="PR00988">
    <property type="entry name" value="URIDINKINASE"/>
</dbReference>
<dbReference type="SUPFAM" id="SSF54236">
    <property type="entry name" value="Ubiquitin-like"/>
    <property type="match status" value="1"/>
</dbReference>
<dbReference type="Gene3D" id="3.10.20.90">
    <property type="entry name" value="Phosphatidylinositol 3-kinase Catalytic Subunit, Chain A, domain 1"/>
    <property type="match status" value="1"/>
</dbReference>
<dbReference type="GO" id="GO:0005634">
    <property type="term" value="C:nucleus"/>
    <property type="evidence" value="ECO:0007669"/>
    <property type="project" value="TreeGrafter"/>
</dbReference>
<dbReference type="OrthoDB" id="10251089at2759"/>
<organism evidence="11 12">
    <name type="scientific">Phytophthora kernoviae</name>
    <dbReference type="NCBI Taxonomy" id="325452"/>
    <lineage>
        <taxon>Eukaryota</taxon>
        <taxon>Sar</taxon>
        <taxon>Stramenopiles</taxon>
        <taxon>Oomycota</taxon>
        <taxon>Peronosporomycetes</taxon>
        <taxon>Peronosporales</taxon>
        <taxon>Peronosporaceae</taxon>
        <taxon>Phytophthora</taxon>
    </lineage>
</organism>
<dbReference type="InterPro" id="IPR007717">
    <property type="entry name" value="NPL4_C"/>
</dbReference>
<comment type="catalytic activity">
    <reaction evidence="6">
        <text>cytidine + ATP = CMP + ADP + H(+)</text>
        <dbReference type="Rhea" id="RHEA:24674"/>
        <dbReference type="ChEBI" id="CHEBI:15378"/>
        <dbReference type="ChEBI" id="CHEBI:17562"/>
        <dbReference type="ChEBI" id="CHEBI:30616"/>
        <dbReference type="ChEBI" id="CHEBI:60377"/>
        <dbReference type="ChEBI" id="CHEBI:456216"/>
        <dbReference type="EC" id="2.7.1.48"/>
    </reaction>
</comment>
<dbReference type="Pfam" id="PF05021">
    <property type="entry name" value="NPL4"/>
    <property type="match status" value="1"/>
</dbReference>
<accession>A0A3F2RPU0</accession>
<dbReference type="CDD" id="cd02023">
    <property type="entry name" value="UMPK"/>
    <property type="match status" value="1"/>
</dbReference>
<feature type="domain" description="MPN" evidence="9">
    <location>
        <begin position="149"/>
        <end position="290"/>
    </location>
</feature>
<evidence type="ECO:0000256" key="7">
    <source>
        <dbReference type="SAM" id="MobiDB-lite"/>
    </source>
</evidence>
<dbReference type="GO" id="GO:0006511">
    <property type="term" value="P:ubiquitin-dependent protein catabolic process"/>
    <property type="evidence" value="ECO:0007669"/>
    <property type="project" value="InterPro"/>
</dbReference>
<comment type="catalytic activity">
    <reaction evidence="6">
        <text>uridine + ATP = UMP + ADP + H(+)</text>
        <dbReference type="Rhea" id="RHEA:16825"/>
        <dbReference type="ChEBI" id="CHEBI:15378"/>
        <dbReference type="ChEBI" id="CHEBI:16704"/>
        <dbReference type="ChEBI" id="CHEBI:30616"/>
        <dbReference type="ChEBI" id="CHEBI:57865"/>
        <dbReference type="ChEBI" id="CHEBI:456216"/>
        <dbReference type="EC" id="2.7.1.48"/>
    </reaction>
</comment>
<comment type="caution">
    <text evidence="11">The sequence shown here is derived from an EMBL/GenBank/DDBJ whole genome shotgun (WGS) entry which is preliminary data.</text>
</comment>
<dbReference type="PANTHER" id="PTHR12710">
    <property type="entry name" value="NUCLEAR PROTEIN LOCALIZATION 4"/>
    <property type="match status" value="1"/>
</dbReference>
<dbReference type="GO" id="GO:0031625">
    <property type="term" value="F:ubiquitin protein ligase binding"/>
    <property type="evidence" value="ECO:0007669"/>
    <property type="project" value="TreeGrafter"/>
</dbReference>
<dbReference type="InterPro" id="IPR000764">
    <property type="entry name" value="Uridine_kinase-like"/>
</dbReference>
<gene>
    <name evidence="10" type="ORF">BBJ29_003143</name>
    <name evidence="11" type="ORF">BBP00_00005644</name>
</gene>
<dbReference type="GO" id="GO:0044211">
    <property type="term" value="P:CTP salvage"/>
    <property type="evidence" value="ECO:0007669"/>
    <property type="project" value="UniProtKB-UniPathway"/>
</dbReference>
<keyword evidence="5 6" id="KW-0418">Kinase</keyword>
<dbReference type="UniPathway" id="UPA00579">
    <property type="reaction ID" value="UER00640"/>
</dbReference>
<dbReference type="GO" id="GO:0044206">
    <property type="term" value="P:UMP salvage"/>
    <property type="evidence" value="ECO:0007669"/>
    <property type="project" value="UniProtKB-UniPathway"/>
</dbReference>
<evidence type="ECO:0000256" key="1">
    <source>
        <dbReference type="ARBA" id="ARBA00004690"/>
    </source>
</evidence>
<dbReference type="InterPro" id="IPR027417">
    <property type="entry name" value="P-loop_NTPase"/>
</dbReference>
<dbReference type="Proteomes" id="UP000277300">
    <property type="component" value="Unassembled WGS sequence"/>
</dbReference>
<dbReference type="EC" id="2.7.1.48" evidence="6"/>
<keyword evidence="4 6" id="KW-0547">Nucleotide-binding</keyword>